<evidence type="ECO:0000313" key="1">
    <source>
        <dbReference type="EMBL" id="PND34750.1"/>
    </source>
</evidence>
<keyword evidence="2" id="KW-1185">Reference proteome</keyword>
<name>A0A2N8KMT1_9BURK</name>
<accession>A0A2N8KMT1</accession>
<protein>
    <submittedName>
        <fullName evidence="1">Uncharacterized protein</fullName>
    </submittedName>
</protein>
<evidence type="ECO:0000313" key="2">
    <source>
        <dbReference type="Proteomes" id="UP000235994"/>
    </source>
</evidence>
<sequence>MTVDLYRRRIAATVVDLARSDPVLVKEVIARLRMTGEIESDDLVYPDRIADRWIAISEANARRSASALARQTRG</sequence>
<comment type="caution">
    <text evidence="1">The sequence shown here is derived from an EMBL/GenBank/DDBJ whole genome shotgun (WGS) entry which is preliminary data.</text>
</comment>
<reference evidence="1 2" key="1">
    <citation type="submission" date="2018-01" db="EMBL/GenBank/DDBJ databases">
        <title>The draft genome of an aniline degradation strain ANB-1.</title>
        <authorList>
            <person name="Zhang L."/>
            <person name="Jiang J."/>
        </authorList>
    </citation>
    <scope>NUCLEOTIDE SEQUENCE [LARGE SCALE GENOMIC DNA]</scope>
    <source>
        <strain evidence="1 2">ANB-1</strain>
    </source>
</reference>
<dbReference type="Proteomes" id="UP000235994">
    <property type="component" value="Unassembled WGS sequence"/>
</dbReference>
<dbReference type="AlphaFoldDB" id="A0A2N8KMT1"/>
<dbReference type="EMBL" id="POQS01000002">
    <property type="protein sequence ID" value="PND34750.1"/>
    <property type="molecule type" value="Genomic_DNA"/>
</dbReference>
<organism evidence="1 2">
    <name type="scientific">Achromobacter pulmonis</name>
    <dbReference type="NCBI Taxonomy" id="1389932"/>
    <lineage>
        <taxon>Bacteria</taxon>
        <taxon>Pseudomonadati</taxon>
        <taxon>Pseudomonadota</taxon>
        <taxon>Betaproteobacteria</taxon>
        <taxon>Burkholderiales</taxon>
        <taxon>Alcaligenaceae</taxon>
        <taxon>Achromobacter</taxon>
    </lineage>
</organism>
<proteinExistence type="predicted"/>
<gene>
    <name evidence="1" type="ORF">C1I89_06050</name>
</gene>
<dbReference type="RefSeq" id="WP_102772807.1">
    <property type="nucleotide sequence ID" value="NZ_POQS01000002.1"/>
</dbReference>